<dbReference type="Proteomes" id="UP000295293">
    <property type="component" value="Unassembled WGS sequence"/>
</dbReference>
<dbReference type="EMBL" id="SNZH01000034">
    <property type="protein sequence ID" value="TDR35760.1"/>
    <property type="molecule type" value="Genomic_DNA"/>
</dbReference>
<comment type="caution">
    <text evidence="2">The sequence shown here is derived from an EMBL/GenBank/DDBJ whole genome shotgun (WGS) entry which is preliminary data.</text>
</comment>
<dbReference type="InterPro" id="IPR031796">
    <property type="entry name" value="DUF5076"/>
</dbReference>
<protein>
    <submittedName>
        <fullName evidence="2">Uncharacterized protein DUF5076</fullName>
    </submittedName>
</protein>
<keyword evidence="3" id="KW-1185">Reference proteome</keyword>
<evidence type="ECO:0000313" key="3">
    <source>
        <dbReference type="Proteomes" id="UP000295293"/>
    </source>
</evidence>
<feature type="region of interest" description="Disordered" evidence="1">
    <location>
        <begin position="87"/>
        <end position="110"/>
    </location>
</feature>
<dbReference type="RefSeq" id="WP_243746206.1">
    <property type="nucleotide sequence ID" value="NZ_SNZH01000034.1"/>
</dbReference>
<evidence type="ECO:0000313" key="2">
    <source>
        <dbReference type="EMBL" id="TDR35760.1"/>
    </source>
</evidence>
<name>A0A4R6YH12_9GAMM</name>
<organism evidence="2 3">
    <name type="scientific">Tahibacter aquaticus</name>
    <dbReference type="NCBI Taxonomy" id="520092"/>
    <lineage>
        <taxon>Bacteria</taxon>
        <taxon>Pseudomonadati</taxon>
        <taxon>Pseudomonadota</taxon>
        <taxon>Gammaproteobacteria</taxon>
        <taxon>Lysobacterales</taxon>
        <taxon>Rhodanobacteraceae</taxon>
        <taxon>Tahibacter</taxon>
    </lineage>
</organism>
<dbReference type="Gene3D" id="3.30.2370.10">
    <property type="entry name" value="putative pyruvate dehydrogenase"/>
    <property type="match status" value="1"/>
</dbReference>
<reference evidence="2 3" key="1">
    <citation type="submission" date="2019-03" db="EMBL/GenBank/DDBJ databases">
        <title>Genomic Encyclopedia of Type Strains, Phase IV (KMG-IV): sequencing the most valuable type-strain genomes for metagenomic binning, comparative biology and taxonomic classification.</title>
        <authorList>
            <person name="Goeker M."/>
        </authorList>
    </citation>
    <scope>NUCLEOTIDE SEQUENCE [LARGE SCALE GENOMIC DNA]</scope>
    <source>
        <strain evidence="2 3">DSM 21667</strain>
    </source>
</reference>
<accession>A0A4R6YH12</accession>
<sequence>MTMNERPIPEAAFQDKDAVEMLRVWIAGRKLHCSLKVGMYQESTNISEPVAWGTILADAARHIASALQTGYGLDPEETTQRLKESFVNELDKPSSSAQGKFVGGDKARLS</sequence>
<dbReference type="Pfam" id="PF16826">
    <property type="entry name" value="DUF5076"/>
    <property type="match status" value="1"/>
</dbReference>
<gene>
    <name evidence="2" type="ORF">DFR29_1341</name>
</gene>
<proteinExistence type="predicted"/>
<dbReference type="AlphaFoldDB" id="A0A4R6YH12"/>
<evidence type="ECO:0000256" key="1">
    <source>
        <dbReference type="SAM" id="MobiDB-lite"/>
    </source>
</evidence>